<gene>
    <name evidence="8" type="primary">iolD</name>
    <name evidence="8" type="ORF">ER308_07980</name>
</gene>
<keyword evidence="9" id="KW-1185">Reference proteome</keyword>
<dbReference type="GO" id="GO:0050660">
    <property type="term" value="F:flavin adenine dinucleotide binding"/>
    <property type="evidence" value="ECO:0007669"/>
    <property type="project" value="TreeGrafter"/>
</dbReference>
<dbReference type="CDD" id="cd07035">
    <property type="entry name" value="TPP_PYR_POX_like"/>
    <property type="match status" value="1"/>
</dbReference>
<evidence type="ECO:0000313" key="9">
    <source>
        <dbReference type="Proteomes" id="UP000291469"/>
    </source>
</evidence>
<dbReference type="GO" id="GO:0102481">
    <property type="term" value="F:3D-(3,5/4)-trihydroxycyclohexane-1,2-dione hydrolase activity"/>
    <property type="evidence" value="ECO:0007669"/>
    <property type="project" value="UniProtKB-EC"/>
</dbReference>
<dbReference type="Gene3D" id="3.40.50.1220">
    <property type="entry name" value="TPP-binding domain"/>
    <property type="match status" value="1"/>
</dbReference>
<dbReference type="Pfam" id="PF02776">
    <property type="entry name" value="TPP_enzyme_N"/>
    <property type="match status" value="1"/>
</dbReference>
<dbReference type="GO" id="GO:0000287">
    <property type="term" value="F:magnesium ion binding"/>
    <property type="evidence" value="ECO:0007669"/>
    <property type="project" value="InterPro"/>
</dbReference>
<dbReference type="InterPro" id="IPR029035">
    <property type="entry name" value="DHS-like_NAD/FAD-binding_dom"/>
</dbReference>
<dbReference type="Proteomes" id="UP000291469">
    <property type="component" value="Chromosome"/>
</dbReference>
<dbReference type="GO" id="GO:0009097">
    <property type="term" value="P:isoleucine biosynthetic process"/>
    <property type="evidence" value="ECO:0007669"/>
    <property type="project" value="TreeGrafter"/>
</dbReference>
<reference evidence="8 9" key="1">
    <citation type="submission" date="2019-01" db="EMBL/GenBank/DDBJ databases">
        <title>Egibacter rhizosphaerae EGI 80759T.</title>
        <authorList>
            <person name="Chen D.-D."/>
            <person name="Tian Y."/>
            <person name="Jiao J.-Y."/>
            <person name="Zhang X.-T."/>
            <person name="Zhang Y.-G."/>
            <person name="Zhang Y."/>
            <person name="Xiao M."/>
            <person name="Shu W.-S."/>
            <person name="Li W.-J."/>
        </authorList>
    </citation>
    <scope>NUCLEOTIDE SEQUENCE [LARGE SCALE GENOMIC DNA]</scope>
    <source>
        <strain evidence="8 9">EGI 80759</strain>
    </source>
</reference>
<dbReference type="GO" id="GO:0030976">
    <property type="term" value="F:thiamine pyrophosphate binding"/>
    <property type="evidence" value="ECO:0007669"/>
    <property type="project" value="InterPro"/>
</dbReference>
<dbReference type="InterPro" id="IPR000399">
    <property type="entry name" value="TPP-bd_CS"/>
</dbReference>
<dbReference type="GO" id="GO:0009099">
    <property type="term" value="P:L-valine biosynthetic process"/>
    <property type="evidence" value="ECO:0007669"/>
    <property type="project" value="TreeGrafter"/>
</dbReference>
<protein>
    <submittedName>
        <fullName evidence="8">3D-(3,5/4)-trihydroxycyclohexane-1,2-dione acylhydrolase (Decyclizing)</fullName>
        <ecNumber evidence="8">3.7.1.22</ecNumber>
    </submittedName>
</protein>
<dbReference type="GO" id="GO:0003984">
    <property type="term" value="F:acetolactate synthase activity"/>
    <property type="evidence" value="ECO:0007669"/>
    <property type="project" value="TreeGrafter"/>
</dbReference>
<dbReference type="EC" id="3.7.1.22" evidence="8"/>
<dbReference type="Gene3D" id="3.40.50.970">
    <property type="match status" value="2"/>
</dbReference>
<keyword evidence="2 3" id="KW-0786">Thiamine pyrophosphate</keyword>
<evidence type="ECO:0000259" key="5">
    <source>
        <dbReference type="Pfam" id="PF00205"/>
    </source>
</evidence>
<evidence type="ECO:0000256" key="3">
    <source>
        <dbReference type="RuleBase" id="RU362132"/>
    </source>
</evidence>
<proteinExistence type="inferred from homology"/>
<dbReference type="EMBL" id="CP036402">
    <property type="protein sequence ID" value="QBI21960.1"/>
    <property type="molecule type" value="Genomic_DNA"/>
</dbReference>
<dbReference type="GO" id="GO:0005948">
    <property type="term" value="C:acetolactate synthase complex"/>
    <property type="evidence" value="ECO:0007669"/>
    <property type="project" value="TreeGrafter"/>
</dbReference>
<dbReference type="GO" id="GO:0019310">
    <property type="term" value="P:inositol catabolic process"/>
    <property type="evidence" value="ECO:0007669"/>
    <property type="project" value="InterPro"/>
</dbReference>
<evidence type="ECO:0000256" key="4">
    <source>
        <dbReference type="SAM" id="MobiDB-lite"/>
    </source>
</evidence>
<dbReference type="SUPFAM" id="SSF52467">
    <property type="entry name" value="DHS-like NAD/FAD-binding domain"/>
    <property type="match status" value="1"/>
</dbReference>
<evidence type="ECO:0000259" key="7">
    <source>
        <dbReference type="Pfam" id="PF02776"/>
    </source>
</evidence>
<dbReference type="InterPro" id="IPR011766">
    <property type="entry name" value="TPP_enzyme_TPP-bd"/>
</dbReference>
<dbReference type="InterPro" id="IPR029061">
    <property type="entry name" value="THDP-binding"/>
</dbReference>
<evidence type="ECO:0000256" key="2">
    <source>
        <dbReference type="ARBA" id="ARBA00023052"/>
    </source>
</evidence>
<feature type="domain" description="Thiamine pyrophosphate enzyme central" evidence="5">
    <location>
        <begin position="214"/>
        <end position="348"/>
    </location>
</feature>
<dbReference type="Pfam" id="PF00205">
    <property type="entry name" value="TPP_enzyme_M"/>
    <property type="match status" value="1"/>
</dbReference>
<feature type="domain" description="Thiamine pyrophosphate enzyme N-terminal TPP-binding" evidence="7">
    <location>
        <begin position="25"/>
        <end position="127"/>
    </location>
</feature>
<organism evidence="8 9">
    <name type="scientific">Egibacter rhizosphaerae</name>
    <dbReference type="NCBI Taxonomy" id="1670831"/>
    <lineage>
        <taxon>Bacteria</taxon>
        <taxon>Bacillati</taxon>
        <taxon>Actinomycetota</taxon>
        <taxon>Nitriliruptoria</taxon>
        <taxon>Egibacterales</taxon>
        <taxon>Egibacteraceae</taxon>
        <taxon>Egibacter</taxon>
    </lineage>
</organism>
<dbReference type="PROSITE" id="PS00187">
    <property type="entry name" value="TPP_ENZYMES"/>
    <property type="match status" value="1"/>
</dbReference>
<dbReference type="SUPFAM" id="SSF52518">
    <property type="entry name" value="Thiamin diphosphate-binding fold (THDP-binding)"/>
    <property type="match status" value="2"/>
</dbReference>
<evidence type="ECO:0000256" key="1">
    <source>
        <dbReference type="ARBA" id="ARBA00007812"/>
    </source>
</evidence>
<dbReference type="PANTHER" id="PTHR18968:SF9">
    <property type="entry name" value="3D-(3,5_4)-TRIHYDROXYCYCLOHEXANE-1,2-DIONE HYDROLASE"/>
    <property type="match status" value="1"/>
</dbReference>
<feature type="compositionally biased region" description="Basic and acidic residues" evidence="4">
    <location>
        <begin position="600"/>
        <end position="617"/>
    </location>
</feature>
<dbReference type="Pfam" id="PF02775">
    <property type="entry name" value="TPP_enzyme_C"/>
    <property type="match status" value="1"/>
</dbReference>
<dbReference type="InterPro" id="IPR045229">
    <property type="entry name" value="TPP_enz"/>
</dbReference>
<dbReference type="PANTHER" id="PTHR18968">
    <property type="entry name" value="THIAMINE PYROPHOSPHATE ENZYMES"/>
    <property type="match status" value="1"/>
</dbReference>
<feature type="region of interest" description="Disordered" evidence="4">
    <location>
        <begin position="585"/>
        <end position="625"/>
    </location>
</feature>
<evidence type="ECO:0000259" key="6">
    <source>
        <dbReference type="Pfam" id="PF02775"/>
    </source>
</evidence>
<evidence type="ECO:0000313" key="8">
    <source>
        <dbReference type="EMBL" id="QBI21960.1"/>
    </source>
</evidence>
<keyword evidence="8" id="KW-0378">Hydrolase</keyword>
<sequence>MTTGQAIVAFLTAQYTERDGVAQRFVDGCYGIFGHGNVAGLGIALKERQDALPYYLSRNEQAMVHSAAAYARARRRLSTLACTSSVGPGATNMVTAAAGATINRLPVLLLPGDVFATRTPRPVLQQLEDFGDGNVSVNDTLRPVSRYFDRVERAEQLPHALLEALRVLTDPAETGAVTIALPQDVQAEAHDFPASLFAERVWRVPRPEPAERELREAADLLRGAQRPLIVAGGGVIYSDATDALARFARRTGVPVAATQAGLSALPADHPAAVGALGVTGTDAANELAREADVVVGIGTRYSDFTTASQTIFADPDVRFVNVNVAAPDARKFSAVPLVADARAAIEALDRALEGWAIGDEHRAEVGRRKAAWEEALAASLKGDGGVLTQPQVIAAVNEAAGRDGVVINAAGSMPGQLHRVWRPGEPGTYHVEYGYSCMGYEIPAGIGVRLAEPEREVFVLIGDGSYLMLPGELVVALQESLDLTLVLVDNHGFGSIGALSGAVGAEGFGTRYRRRDPATGDYTGERLPVDLAANAESLGARVWRVGTTDELRAALAEAANVTGVRVVYVAAEPGDVPGGAWWDVPVAQQSDEPGVTAARADYEQRRPDVRSHAEPARTTRAGSPR</sequence>
<dbReference type="OrthoDB" id="3194735at2"/>
<feature type="domain" description="Thiamine pyrophosphate enzyme TPP-binding" evidence="6">
    <location>
        <begin position="410"/>
        <end position="568"/>
    </location>
</feature>
<name>A0A411YLA5_9ACTN</name>
<comment type="similarity">
    <text evidence="1 3">Belongs to the TPP enzyme family.</text>
</comment>
<dbReference type="KEGG" id="erz:ER308_07980"/>
<dbReference type="InterPro" id="IPR030817">
    <property type="entry name" value="Myo_inos_IolD"/>
</dbReference>
<dbReference type="NCBIfam" id="TIGR04377">
    <property type="entry name" value="myo_inos_iolD"/>
    <property type="match status" value="1"/>
</dbReference>
<dbReference type="AlphaFoldDB" id="A0A411YLA5"/>
<dbReference type="InterPro" id="IPR012000">
    <property type="entry name" value="Thiamin_PyroP_enz_cen_dom"/>
</dbReference>
<accession>A0A411YLA5</accession>
<dbReference type="InterPro" id="IPR012001">
    <property type="entry name" value="Thiamin_PyroP_enz_TPP-bd_dom"/>
</dbReference>